<comment type="similarity">
    <text evidence="1">Belongs to the metallophosphoesterase superfamily. YfcE family.</text>
</comment>
<dbReference type="PANTHER" id="PTHR42850">
    <property type="entry name" value="METALLOPHOSPHOESTERASE"/>
    <property type="match status" value="1"/>
</dbReference>
<dbReference type="Proteomes" id="UP000190150">
    <property type="component" value="Unassembled WGS sequence"/>
</dbReference>
<dbReference type="InterPro" id="IPR050126">
    <property type="entry name" value="Ap4A_hydrolase"/>
</dbReference>
<evidence type="ECO:0000259" key="2">
    <source>
        <dbReference type="Pfam" id="PF12850"/>
    </source>
</evidence>
<organism evidence="3 4">
    <name type="scientific">Sphingobacterium nematocida</name>
    <dbReference type="NCBI Taxonomy" id="1513896"/>
    <lineage>
        <taxon>Bacteria</taxon>
        <taxon>Pseudomonadati</taxon>
        <taxon>Bacteroidota</taxon>
        <taxon>Sphingobacteriia</taxon>
        <taxon>Sphingobacteriales</taxon>
        <taxon>Sphingobacteriaceae</taxon>
        <taxon>Sphingobacterium</taxon>
    </lineage>
</organism>
<dbReference type="Pfam" id="PF12850">
    <property type="entry name" value="Metallophos_2"/>
    <property type="match status" value="1"/>
</dbReference>
<evidence type="ECO:0000256" key="1">
    <source>
        <dbReference type="ARBA" id="ARBA00008950"/>
    </source>
</evidence>
<keyword evidence="4" id="KW-1185">Reference proteome</keyword>
<feature type="domain" description="Calcineurin-like phosphoesterase" evidence="2">
    <location>
        <begin position="55"/>
        <end position="257"/>
    </location>
</feature>
<dbReference type="InterPro" id="IPR024654">
    <property type="entry name" value="Calcineurin-like_PHP_lpxH"/>
</dbReference>
<dbReference type="GO" id="GO:0005737">
    <property type="term" value="C:cytoplasm"/>
    <property type="evidence" value="ECO:0007669"/>
    <property type="project" value="TreeGrafter"/>
</dbReference>
<reference evidence="4" key="1">
    <citation type="submission" date="2017-02" db="EMBL/GenBank/DDBJ databases">
        <authorList>
            <person name="Varghese N."/>
            <person name="Submissions S."/>
        </authorList>
    </citation>
    <scope>NUCLEOTIDE SEQUENCE [LARGE SCALE GENOMIC DNA]</scope>
    <source>
        <strain evidence="4">DSM 24091</strain>
    </source>
</reference>
<protein>
    <submittedName>
        <fullName evidence="3">Predicted phosphodiesterase</fullName>
    </submittedName>
</protein>
<proteinExistence type="inferred from homology"/>
<dbReference type="AlphaFoldDB" id="A0A1T5BY85"/>
<evidence type="ECO:0000313" key="4">
    <source>
        <dbReference type="Proteomes" id="UP000190150"/>
    </source>
</evidence>
<dbReference type="STRING" id="1513896.SAMN05660841_00912"/>
<dbReference type="Gene3D" id="3.60.21.10">
    <property type="match status" value="1"/>
</dbReference>
<gene>
    <name evidence="3" type="ORF">SAMN05660841_00912</name>
</gene>
<name>A0A1T5BY85_9SPHI</name>
<dbReference type="EMBL" id="FUZF01000003">
    <property type="protein sequence ID" value="SKB52097.1"/>
    <property type="molecule type" value="Genomic_DNA"/>
</dbReference>
<dbReference type="InterPro" id="IPR029052">
    <property type="entry name" value="Metallo-depent_PP-like"/>
</dbReference>
<sequence length="294" mass="33555">MTDCLPENFFRNLFYRFRDDRIQILPYIVSKVLSSRKLDLVSLQSENNKKMKAIQVAIISDIHANLIALEHVLTDIRLKGITQVYCLGDLVDFAPWGNEVISLFKQTGIPCLLGNHDERIAFNYPVVPLVHHDAVETANRDIAIDFSRRTISPENKKWLSNLPFELVLTFKVDDVFRRVLLVHATPSSNEEYLFEGDDKQPIVLELVRQNMDAIVMGHTHHSYIQTKSDILFVNCGSVGRSKEADRKATYAILTISANSIKSEVHKVEYPIDTVAKAIYDSEIPDFYADFLLKS</sequence>
<dbReference type="GO" id="GO:0016791">
    <property type="term" value="F:phosphatase activity"/>
    <property type="evidence" value="ECO:0007669"/>
    <property type="project" value="TreeGrafter"/>
</dbReference>
<dbReference type="SUPFAM" id="SSF56300">
    <property type="entry name" value="Metallo-dependent phosphatases"/>
    <property type="match status" value="1"/>
</dbReference>
<accession>A0A1T5BY85</accession>
<evidence type="ECO:0000313" key="3">
    <source>
        <dbReference type="EMBL" id="SKB52097.1"/>
    </source>
</evidence>
<dbReference type="PANTHER" id="PTHR42850:SF2">
    <property type="entry name" value="BLL5683 PROTEIN"/>
    <property type="match status" value="1"/>
</dbReference>